<organism evidence="2 3">
    <name type="scientific">Zobellella aerophila</name>
    <dbReference type="NCBI Taxonomy" id="870480"/>
    <lineage>
        <taxon>Bacteria</taxon>
        <taxon>Pseudomonadati</taxon>
        <taxon>Pseudomonadota</taxon>
        <taxon>Gammaproteobacteria</taxon>
        <taxon>Aeromonadales</taxon>
        <taxon>Aeromonadaceae</taxon>
        <taxon>Zobellella</taxon>
    </lineage>
</organism>
<comment type="caution">
    <text evidence="2">The sequence shown here is derived from an EMBL/GenBank/DDBJ whole genome shotgun (WGS) entry which is preliminary data.</text>
</comment>
<dbReference type="Pfam" id="PF20567">
    <property type="entry name" value="DUF6776"/>
    <property type="match status" value="1"/>
</dbReference>
<name>A0ABP6WJN5_9GAMM</name>
<keyword evidence="1" id="KW-1133">Transmembrane helix</keyword>
<accession>A0ABP6WJN5</accession>
<proteinExistence type="predicted"/>
<evidence type="ECO:0000313" key="2">
    <source>
        <dbReference type="EMBL" id="GAA3551110.1"/>
    </source>
</evidence>
<protein>
    <recommendedName>
        <fullName evidence="4">MSHA biogenesis protein MshJ</fullName>
    </recommendedName>
</protein>
<keyword evidence="1" id="KW-0472">Membrane</keyword>
<keyword evidence="3" id="KW-1185">Reference proteome</keyword>
<sequence>MKNNMLARWLTYSLLANLLLAIAAGYLWLRYQDRGQALSAVQRQEAGTRQALLQGQVEYQALLSAQGSLQARLLEQDKLLAEQAQQLVLYRQVLAPGGAQELMLTEGEITSLPDTGKFLFRLVLLQPEGKGGRITGRARIRVQARQQGEIVALSEQALGLAPLLLDFQYFQILTGNLQLPADAEGRQLELLLELDGRGNKTFRLAWPGNT</sequence>
<keyword evidence="1" id="KW-0812">Transmembrane</keyword>
<evidence type="ECO:0000313" key="3">
    <source>
        <dbReference type="Proteomes" id="UP001500795"/>
    </source>
</evidence>
<feature type="transmembrane region" description="Helical" evidence="1">
    <location>
        <begin position="6"/>
        <end position="29"/>
    </location>
</feature>
<dbReference type="EMBL" id="BAABCX010000008">
    <property type="protein sequence ID" value="GAA3551110.1"/>
    <property type="molecule type" value="Genomic_DNA"/>
</dbReference>
<dbReference type="InterPro" id="IPR046703">
    <property type="entry name" value="DUF6776"/>
</dbReference>
<reference evidence="3" key="1">
    <citation type="journal article" date="2019" name="Int. J. Syst. Evol. Microbiol.">
        <title>The Global Catalogue of Microorganisms (GCM) 10K type strain sequencing project: providing services to taxonomists for standard genome sequencing and annotation.</title>
        <authorList>
            <consortium name="The Broad Institute Genomics Platform"/>
            <consortium name="The Broad Institute Genome Sequencing Center for Infectious Disease"/>
            <person name="Wu L."/>
            <person name="Ma J."/>
        </authorList>
    </citation>
    <scope>NUCLEOTIDE SEQUENCE [LARGE SCALE GENOMIC DNA]</scope>
    <source>
        <strain evidence="3">JCM 17110</strain>
    </source>
</reference>
<dbReference type="RefSeq" id="WP_344960060.1">
    <property type="nucleotide sequence ID" value="NZ_BAABCX010000008.1"/>
</dbReference>
<gene>
    <name evidence="2" type="ORF">GCM10022394_34150</name>
</gene>
<evidence type="ECO:0000256" key="1">
    <source>
        <dbReference type="SAM" id="Phobius"/>
    </source>
</evidence>
<dbReference type="Proteomes" id="UP001500795">
    <property type="component" value="Unassembled WGS sequence"/>
</dbReference>
<evidence type="ECO:0008006" key="4">
    <source>
        <dbReference type="Google" id="ProtNLM"/>
    </source>
</evidence>